<proteinExistence type="predicted"/>
<feature type="region of interest" description="Disordered" evidence="1">
    <location>
        <begin position="1"/>
        <end position="25"/>
    </location>
</feature>
<organism evidence="2 3">
    <name type="scientific">Macrostomum lignano</name>
    <dbReference type="NCBI Taxonomy" id="282301"/>
    <lineage>
        <taxon>Eukaryota</taxon>
        <taxon>Metazoa</taxon>
        <taxon>Spiralia</taxon>
        <taxon>Lophotrochozoa</taxon>
        <taxon>Platyhelminthes</taxon>
        <taxon>Rhabditophora</taxon>
        <taxon>Macrostomorpha</taxon>
        <taxon>Macrostomida</taxon>
        <taxon>Macrostomidae</taxon>
        <taxon>Macrostomum</taxon>
    </lineage>
</organism>
<name>A0A1I8FMM5_9PLAT</name>
<sequence length="71" mass="8056">MPGSGFTQREQAALPASQPSVGSAVSWKPINCRSNWRENFQSSFDRFKRYKSTADLLVELYRCQRLTLATA</sequence>
<keyword evidence="2" id="KW-1185">Reference proteome</keyword>
<dbReference type="WBParaSite" id="maker-unitig_41059-snap-gene-0.3-mRNA-1">
    <property type="protein sequence ID" value="maker-unitig_41059-snap-gene-0.3-mRNA-1"/>
    <property type="gene ID" value="maker-unitig_41059-snap-gene-0.3"/>
</dbReference>
<accession>A0A1I8FMM5</accession>
<protein>
    <submittedName>
        <fullName evidence="3">Transposase</fullName>
    </submittedName>
</protein>
<dbReference type="AlphaFoldDB" id="A0A1I8FMM5"/>
<evidence type="ECO:0000256" key="1">
    <source>
        <dbReference type="SAM" id="MobiDB-lite"/>
    </source>
</evidence>
<feature type="compositionally biased region" description="Polar residues" evidence="1">
    <location>
        <begin position="1"/>
        <end position="10"/>
    </location>
</feature>
<reference evidence="3" key="1">
    <citation type="submission" date="2016-11" db="UniProtKB">
        <authorList>
            <consortium name="WormBaseParasite"/>
        </authorList>
    </citation>
    <scope>IDENTIFICATION</scope>
</reference>
<evidence type="ECO:0000313" key="3">
    <source>
        <dbReference type="WBParaSite" id="maker-unitig_41059-snap-gene-0.3-mRNA-1"/>
    </source>
</evidence>
<evidence type="ECO:0000313" key="2">
    <source>
        <dbReference type="Proteomes" id="UP000095280"/>
    </source>
</evidence>
<dbReference type="Proteomes" id="UP000095280">
    <property type="component" value="Unplaced"/>
</dbReference>